<sequence length="379" mass="41172">MVLGLSWPTWQVSGLYGTLTGIETMTEHKAERAPWGDFPAVVRNGDLKDLSKEPEYEAAKHGDPAAALAIARRLMKPETVDSVKAMIGDQKPKVVPVLAVESGGNNKIPLMAAHVLADRLGLEVEYSIVQAEKVGRTNSNADHRLAINPAFVGEVERDQPYLIVDDTLAMGGTLASLRGYIENRGGKVLGAAVMTAHPGSVDMPVKPQMLAAIEQKHGKAMDEYWRSTFGYGIEQLTQGEAGHLRKALSVDAIRDRITAARDAAGWGMGKSGAEAPERPGKQELTPEQAKAEDFRQLSNQELLKKYPGDKAIQDAASVYAVADKFAQVKIQDDAERGRFVDSVRARLADNLALGKDNPTPKIAEAVEPKPRNHEDDLER</sequence>
<dbReference type="RefSeq" id="WP_227986006.1">
    <property type="nucleotide sequence ID" value="NZ_KM204147.1"/>
</dbReference>
<dbReference type="SUPFAM" id="SSF53271">
    <property type="entry name" value="PRTase-like"/>
    <property type="match status" value="1"/>
</dbReference>
<organism evidence="3">
    <name type="scientific">Aeromonas sp. C3</name>
    <dbReference type="NCBI Taxonomy" id="1622273"/>
    <lineage>
        <taxon>Bacteria</taxon>
        <taxon>Pseudomonadati</taxon>
        <taxon>Pseudomonadota</taxon>
        <taxon>Gammaproteobacteria</taxon>
        <taxon>Aeromonadales</taxon>
        <taxon>Aeromonadaceae</taxon>
        <taxon>Aeromonas</taxon>
    </lineage>
</organism>
<evidence type="ECO:0000259" key="2">
    <source>
        <dbReference type="Pfam" id="PF00156"/>
    </source>
</evidence>
<protein>
    <submittedName>
        <fullName evidence="3">TraN</fullName>
    </submittedName>
</protein>
<dbReference type="InterPro" id="IPR000836">
    <property type="entry name" value="PRTase_dom"/>
</dbReference>
<reference evidence="3" key="1">
    <citation type="submission" date="2014-07" db="EMBL/GenBank/DDBJ databases">
        <title>Multiple resistance mechanisms of high-level fluoroquinolone-resistant Aeromonas sp. strain C3 isolated from a waste water treatment plant.</title>
        <authorList>
            <person name="Thawng C.N."/>
            <person name="Kim D.-W."/>
            <person name="Cho Y.-J."/>
            <person name="Hur H.-G."/>
            <person name="Cha C.-J."/>
        </authorList>
    </citation>
    <scope>NUCLEOTIDE SEQUENCE</scope>
    <source>
        <strain evidence="3">C3</strain>
        <plasmid evidence="3">pAC3</plasmid>
    </source>
</reference>
<dbReference type="CDD" id="cd06223">
    <property type="entry name" value="PRTases_typeI"/>
    <property type="match status" value="1"/>
</dbReference>
<dbReference type="EMBL" id="KM204147">
    <property type="protein sequence ID" value="AJT46542.1"/>
    <property type="molecule type" value="Genomic_DNA"/>
</dbReference>
<proteinExistence type="predicted"/>
<evidence type="ECO:0000256" key="1">
    <source>
        <dbReference type="SAM" id="MobiDB-lite"/>
    </source>
</evidence>
<dbReference type="AlphaFoldDB" id="A0A0D4CBU9"/>
<feature type="compositionally biased region" description="Basic and acidic residues" evidence="1">
    <location>
        <begin position="364"/>
        <end position="379"/>
    </location>
</feature>
<geneLocation type="plasmid" evidence="3">
    <name>pAC3</name>
</geneLocation>
<accession>A0A0D4CBU9</accession>
<keyword evidence="3" id="KW-0614">Plasmid</keyword>
<dbReference type="Gene3D" id="3.40.50.2020">
    <property type="match status" value="1"/>
</dbReference>
<feature type="region of interest" description="Disordered" evidence="1">
    <location>
        <begin position="264"/>
        <end position="289"/>
    </location>
</feature>
<dbReference type="InterPro" id="IPR029057">
    <property type="entry name" value="PRTase-like"/>
</dbReference>
<feature type="region of interest" description="Disordered" evidence="1">
    <location>
        <begin position="354"/>
        <end position="379"/>
    </location>
</feature>
<name>A0A0D4CBU9_9GAMM</name>
<evidence type="ECO:0000313" key="3">
    <source>
        <dbReference type="EMBL" id="AJT46542.1"/>
    </source>
</evidence>
<gene>
    <name evidence="3" type="primary">traN</name>
</gene>
<dbReference type="Pfam" id="PF00156">
    <property type="entry name" value="Pribosyltran"/>
    <property type="match status" value="1"/>
</dbReference>
<feature type="domain" description="Phosphoribosyltransferase" evidence="2">
    <location>
        <begin position="96"/>
        <end position="206"/>
    </location>
</feature>